<reference evidence="2 3" key="1">
    <citation type="submission" date="2020-05" db="EMBL/GenBank/DDBJ databases">
        <authorList>
            <person name="Mo P."/>
        </authorList>
    </citation>
    <scope>NUCLEOTIDE SEQUENCE [LARGE SCALE GENOMIC DNA]</scope>
    <source>
        <strain evidence="2 3">Gen01</strain>
    </source>
</reference>
<accession>A0A6M6JQB9</accession>
<protein>
    <submittedName>
        <fullName evidence="2">ATP-binding protein</fullName>
    </submittedName>
</protein>
<dbReference type="GO" id="GO:0005524">
    <property type="term" value="F:ATP binding"/>
    <property type="evidence" value="ECO:0007669"/>
    <property type="project" value="UniProtKB-KW"/>
</dbReference>
<evidence type="ECO:0000313" key="3">
    <source>
        <dbReference type="Proteomes" id="UP000505377"/>
    </source>
</evidence>
<sequence>MRSRPTLGARLRTARGRAFVGRAAERELFRQAVTAPGEPPFTVLHVHGPGGIGKSALLRMFAGSAEGAEVVRLDGRGIAPDRDAVRAAVAPLRTTARRGVLLVDTYELLAPLDAWIRDDLLPGLPPDVVVVLAGRHPPAPGWSADPGWRELVRVLPLAPLPPAESAELLGSSSPRVLAFCSGYPLALALARELGADAVPERLTAPDVVGELVGRLVDVAPGPEHRRALQVAAWARVTTEALLREVLGVDDAAALFDWLRAQPYVESGPGGVHPHDVVREVLVADLRWRDPDTTAALLAALRRSVLAAARSGREGPRGRAILDLLFSFRHHPVARGFFDWDAFGAVPGEPYRPGDRAGVEALLVRHAGVEGAVPLRRWLDEQPAAFTVCRDGDAVRGVAVWLALHEAAPAAVAADPVAAAAVAWAGRAEGDVMMMRFLADRDAGQGPSPAFDAAAVGHLRHVLTRPGLVADFCVTTEPAVLGPFFRHIGYAQELDVPVGDRSCAVFCRDWRRPPARSIWSGLTAPRTAPAAPADVRAALRDLHRPDLLARSPLAAADGPDALRARLLAAVAGLRADPRDDRLHRVLDRTYLRPAPTQERAAELLGLPFSTYRRHLGTAVARVAAALDGGPGQEVGRERPGE</sequence>
<dbReference type="InterPro" id="IPR027417">
    <property type="entry name" value="P-loop_NTPase"/>
</dbReference>
<dbReference type="SMART" id="SM00382">
    <property type="entry name" value="AAA"/>
    <property type="match status" value="1"/>
</dbReference>
<keyword evidence="2" id="KW-0547">Nucleotide-binding</keyword>
<keyword evidence="2" id="KW-0067">ATP-binding</keyword>
<organism evidence="2 3">
    <name type="scientific">Pseudonocardia broussonetiae</name>
    <dbReference type="NCBI Taxonomy" id="2736640"/>
    <lineage>
        <taxon>Bacteria</taxon>
        <taxon>Bacillati</taxon>
        <taxon>Actinomycetota</taxon>
        <taxon>Actinomycetes</taxon>
        <taxon>Pseudonocardiales</taxon>
        <taxon>Pseudonocardiaceae</taxon>
        <taxon>Pseudonocardia</taxon>
    </lineage>
</organism>
<evidence type="ECO:0000313" key="2">
    <source>
        <dbReference type="EMBL" id="QJY49446.1"/>
    </source>
</evidence>
<keyword evidence="3" id="KW-1185">Reference proteome</keyword>
<dbReference type="RefSeq" id="WP_172165215.1">
    <property type="nucleotide sequence ID" value="NZ_CP053564.1"/>
</dbReference>
<dbReference type="Proteomes" id="UP000505377">
    <property type="component" value="Chromosome"/>
</dbReference>
<gene>
    <name evidence="2" type="ORF">HOP40_29890</name>
</gene>
<name>A0A6M6JQB9_9PSEU</name>
<dbReference type="AlphaFoldDB" id="A0A6M6JQB9"/>
<evidence type="ECO:0000259" key="1">
    <source>
        <dbReference type="SMART" id="SM00382"/>
    </source>
</evidence>
<dbReference type="EMBL" id="CP053564">
    <property type="protein sequence ID" value="QJY49446.1"/>
    <property type="molecule type" value="Genomic_DNA"/>
</dbReference>
<dbReference type="InterPro" id="IPR003593">
    <property type="entry name" value="AAA+_ATPase"/>
</dbReference>
<proteinExistence type="predicted"/>
<feature type="domain" description="AAA+ ATPase" evidence="1">
    <location>
        <begin position="40"/>
        <end position="162"/>
    </location>
</feature>
<dbReference type="KEGG" id="pbro:HOP40_29890"/>
<dbReference type="SUPFAM" id="SSF52540">
    <property type="entry name" value="P-loop containing nucleoside triphosphate hydrolases"/>
    <property type="match status" value="1"/>
</dbReference>